<feature type="repeat" description="TPR" evidence="3">
    <location>
        <begin position="26"/>
        <end position="59"/>
    </location>
</feature>
<dbReference type="SMART" id="SM00028">
    <property type="entry name" value="TPR"/>
    <property type="match status" value="4"/>
</dbReference>
<proteinExistence type="predicted"/>
<organism evidence="5 6">
    <name type="scientific">Hymenobacter ruricola</name>
    <dbReference type="NCBI Taxonomy" id="2791023"/>
    <lineage>
        <taxon>Bacteria</taxon>
        <taxon>Pseudomonadati</taxon>
        <taxon>Bacteroidota</taxon>
        <taxon>Cytophagia</taxon>
        <taxon>Cytophagales</taxon>
        <taxon>Hymenobacteraceae</taxon>
        <taxon>Hymenobacter</taxon>
    </lineage>
</organism>
<feature type="chain" id="PRO_5046856559" evidence="4">
    <location>
        <begin position="19"/>
        <end position="357"/>
    </location>
</feature>
<comment type="caution">
    <text evidence="5">The sequence shown here is derived from an EMBL/GenBank/DDBJ whole genome shotgun (WGS) entry which is preliminary data.</text>
</comment>
<dbReference type="RefSeq" id="WP_196295525.1">
    <property type="nucleotide sequence ID" value="NZ_JADQDM010000023.1"/>
</dbReference>
<evidence type="ECO:0000256" key="1">
    <source>
        <dbReference type="ARBA" id="ARBA00022737"/>
    </source>
</evidence>
<feature type="repeat" description="TPR" evidence="3">
    <location>
        <begin position="129"/>
        <end position="162"/>
    </location>
</feature>
<feature type="repeat" description="TPR" evidence="3">
    <location>
        <begin position="95"/>
        <end position="128"/>
    </location>
</feature>
<evidence type="ECO:0000256" key="4">
    <source>
        <dbReference type="SAM" id="SignalP"/>
    </source>
</evidence>
<evidence type="ECO:0000256" key="2">
    <source>
        <dbReference type="ARBA" id="ARBA00022803"/>
    </source>
</evidence>
<dbReference type="InterPro" id="IPR051685">
    <property type="entry name" value="Ycf3/AcsC/BcsC/TPR_MFPF"/>
</dbReference>
<feature type="repeat" description="TPR" evidence="3">
    <location>
        <begin position="60"/>
        <end position="93"/>
    </location>
</feature>
<dbReference type="InterPro" id="IPR011990">
    <property type="entry name" value="TPR-like_helical_dom_sf"/>
</dbReference>
<name>A0ABS0IAY4_9BACT</name>
<evidence type="ECO:0000313" key="6">
    <source>
        <dbReference type="Proteomes" id="UP000618931"/>
    </source>
</evidence>
<dbReference type="InterPro" id="IPR019734">
    <property type="entry name" value="TPR_rpt"/>
</dbReference>
<reference evidence="5 6" key="1">
    <citation type="submission" date="2020-11" db="EMBL/GenBank/DDBJ databases">
        <authorList>
            <person name="Kim M.K."/>
        </authorList>
    </citation>
    <scope>NUCLEOTIDE SEQUENCE [LARGE SCALE GENOMIC DNA]</scope>
    <source>
        <strain evidence="5 6">BT662</strain>
    </source>
</reference>
<accession>A0ABS0IAY4</accession>
<feature type="signal peptide" evidence="4">
    <location>
        <begin position="1"/>
        <end position="18"/>
    </location>
</feature>
<keyword evidence="4" id="KW-0732">Signal</keyword>
<dbReference type="PANTHER" id="PTHR44943">
    <property type="entry name" value="CELLULOSE SYNTHASE OPERON PROTEIN C"/>
    <property type="match status" value="1"/>
</dbReference>
<dbReference type="Proteomes" id="UP000618931">
    <property type="component" value="Unassembled WGS sequence"/>
</dbReference>
<keyword evidence="2 3" id="KW-0802">TPR repeat</keyword>
<evidence type="ECO:0000313" key="5">
    <source>
        <dbReference type="EMBL" id="MBF9224105.1"/>
    </source>
</evidence>
<dbReference type="EMBL" id="JADQDM010000023">
    <property type="protein sequence ID" value="MBF9224105.1"/>
    <property type="molecule type" value="Genomic_DNA"/>
</dbReference>
<protein>
    <submittedName>
        <fullName evidence="5">Tetratricopeptide repeat protein</fullName>
    </submittedName>
</protein>
<dbReference type="Pfam" id="PF14559">
    <property type="entry name" value="TPR_19"/>
    <property type="match status" value="1"/>
</dbReference>
<sequence length="357" mass="38481">MKALIAWLLTCSVGVAGAQTSSPAPARDVVAEGVKLYDQGKYDEAVAKYQQALAAAPKDEVALSELALAYNALGRNAEAVDICQKLLKANPDSDAMVYVTLGNSLDALKKPKEATRVYEQGLKRHPNSYELYFNEGVAQATSGQAPASIGSFQQAVAINPQHASSHMSLGLMQLASQARVPGILALARFLVLEPRGPRATQRLPQLDRAMTLGVKQTGEKATTITLSSAALSGANGKSNGPDNFGPAELMLSLSAATALTKEAKPTTDIERFAAQFSSLCETLGSLSDKQQAGFTWNYYVPYFVEMQKKGFVPAFAYLAHSTQTEVPEVQQWLTAHPTEVQVFQEWSKNYAWPKAIH</sequence>
<dbReference type="PANTHER" id="PTHR44943:SF8">
    <property type="entry name" value="TPR REPEAT-CONTAINING PROTEIN MJ0263"/>
    <property type="match status" value="1"/>
</dbReference>
<dbReference type="SUPFAM" id="SSF48452">
    <property type="entry name" value="TPR-like"/>
    <property type="match status" value="1"/>
</dbReference>
<dbReference type="PROSITE" id="PS50005">
    <property type="entry name" value="TPR"/>
    <property type="match status" value="4"/>
</dbReference>
<evidence type="ECO:0000256" key="3">
    <source>
        <dbReference type="PROSITE-ProRule" id="PRU00339"/>
    </source>
</evidence>
<keyword evidence="1" id="KW-0677">Repeat</keyword>
<keyword evidence="6" id="KW-1185">Reference proteome</keyword>
<dbReference type="Pfam" id="PF13432">
    <property type="entry name" value="TPR_16"/>
    <property type="match status" value="1"/>
</dbReference>
<gene>
    <name evidence="5" type="ORF">I2H31_23580</name>
</gene>
<dbReference type="Gene3D" id="1.25.40.10">
    <property type="entry name" value="Tetratricopeptide repeat domain"/>
    <property type="match status" value="2"/>
</dbReference>